<dbReference type="Pfam" id="PF02080">
    <property type="entry name" value="TrkA_C"/>
    <property type="match status" value="2"/>
</dbReference>
<accession>A0A381Y7U1</accession>
<feature type="transmembrane region" description="Helical" evidence="7">
    <location>
        <begin position="91"/>
        <end position="124"/>
    </location>
</feature>
<evidence type="ECO:0000256" key="6">
    <source>
        <dbReference type="ARBA" id="ARBA00023136"/>
    </source>
</evidence>
<keyword evidence="3 7" id="KW-0812">Transmembrane</keyword>
<keyword evidence="6 7" id="KW-0472">Membrane</keyword>
<dbReference type="InterPro" id="IPR051679">
    <property type="entry name" value="DASS-Related_Transporters"/>
</dbReference>
<evidence type="ECO:0000313" key="9">
    <source>
        <dbReference type="EMBL" id="SVA73065.1"/>
    </source>
</evidence>
<feature type="non-terminal residue" evidence="9">
    <location>
        <position position="428"/>
    </location>
</feature>
<sequence>MPGESLLFLAIIFVAFIFFVKEIFPIDVTALALLAALLATDLLSIEEAISGFSNQAVLTVALMFILSSALVKTGFLEVIADRLSSGKKAPWTTIGLFLIITSISSAFINNTAAVAIFIPLALHLSRQLHISPSKLLIPLSYAGIYGGTITLIGTSTNLLVNSIAIDNGIAPFNMFEFSRMGIIFLVVGTAYTVFIVPRILPARAGISSLTRSYHLSPYLTEMKIDVESPLVGANLTQRQIGKNYGVDILAIIRGESRFDSNFRNLTLKEGDILLVHGTLEHFIELRDKESMLLLTDMKIDQSELLGSESTIVEGLVKQGSELIGKTLIDLDFRNAYDGFVIAVRREEKTLRERISRIPLQFADTLLIFLPKNRINSLSNQNGLAILQELDLNIHKVRFWWLAIAVIPLIMITASFGWTGILEASLIGT</sequence>
<evidence type="ECO:0000256" key="4">
    <source>
        <dbReference type="ARBA" id="ARBA00022737"/>
    </source>
</evidence>
<evidence type="ECO:0000256" key="5">
    <source>
        <dbReference type="ARBA" id="ARBA00022989"/>
    </source>
</evidence>
<feature type="transmembrane region" description="Helical" evidence="7">
    <location>
        <begin position="136"/>
        <end position="160"/>
    </location>
</feature>
<dbReference type="Gene3D" id="3.30.70.1450">
    <property type="entry name" value="Regulator of K+ conductance, C-terminal domain"/>
    <property type="match status" value="2"/>
</dbReference>
<comment type="subcellular location">
    <subcellularLocation>
        <location evidence="1">Membrane</location>
        <topology evidence="1">Multi-pass membrane protein</topology>
    </subcellularLocation>
</comment>
<keyword evidence="2" id="KW-0813">Transport</keyword>
<keyword evidence="4" id="KW-0677">Repeat</keyword>
<evidence type="ECO:0000256" key="3">
    <source>
        <dbReference type="ARBA" id="ARBA00022692"/>
    </source>
</evidence>
<feature type="domain" description="RCK C-terminal" evidence="8">
    <location>
        <begin position="207"/>
        <end position="291"/>
    </location>
</feature>
<feature type="domain" description="RCK C-terminal" evidence="8">
    <location>
        <begin position="299"/>
        <end position="383"/>
    </location>
</feature>
<evidence type="ECO:0000256" key="7">
    <source>
        <dbReference type="SAM" id="Phobius"/>
    </source>
</evidence>
<feature type="transmembrane region" description="Helical" evidence="7">
    <location>
        <begin position="180"/>
        <end position="200"/>
    </location>
</feature>
<name>A0A381Y7U1_9ZZZZ</name>
<dbReference type="PANTHER" id="PTHR43652:SF2">
    <property type="entry name" value="BASIC AMINO ACID ANTIPORTER YFCC-RELATED"/>
    <property type="match status" value="1"/>
</dbReference>
<keyword evidence="5 7" id="KW-1133">Transmembrane helix</keyword>
<dbReference type="AlphaFoldDB" id="A0A381Y7U1"/>
<dbReference type="Pfam" id="PF03600">
    <property type="entry name" value="CitMHS"/>
    <property type="match status" value="1"/>
</dbReference>
<feature type="transmembrane region" description="Helical" evidence="7">
    <location>
        <begin position="51"/>
        <end position="71"/>
    </location>
</feature>
<reference evidence="9" key="1">
    <citation type="submission" date="2018-05" db="EMBL/GenBank/DDBJ databases">
        <authorList>
            <person name="Lanie J.A."/>
            <person name="Ng W.-L."/>
            <person name="Kazmierczak K.M."/>
            <person name="Andrzejewski T.M."/>
            <person name="Davidsen T.M."/>
            <person name="Wayne K.J."/>
            <person name="Tettelin H."/>
            <person name="Glass J.I."/>
            <person name="Rusch D."/>
            <person name="Podicherti R."/>
            <person name="Tsui H.-C.T."/>
            <person name="Winkler M.E."/>
        </authorList>
    </citation>
    <scope>NUCLEOTIDE SEQUENCE</scope>
</reference>
<dbReference type="InterPro" id="IPR036721">
    <property type="entry name" value="RCK_C_sf"/>
</dbReference>
<evidence type="ECO:0000256" key="1">
    <source>
        <dbReference type="ARBA" id="ARBA00004141"/>
    </source>
</evidence>
<dbReference type="GO" id="GO:0006813">
    <property type="term" value="P:potassium ion transport"/>
    <property type="evidence" value="ECO:0007669"/>
    <property type="project" value="InterPro"/>
</dbReference>
<dbReference type="SUPFAM" id="SSF116726">
    <property type="entry name" value="TrkA C-terminal domain-like"/>
    <property type="match status" value="2"/>
</dbReference>
<feature type="transmembrane region" description="Helical" evidence="7">
    <location>
        <begin position="6"/>
        <end position="39"/>
    </location>
</feature>
<proteinExistence type="predicted"/>
<dbReference type="EMBL" id="UINC01017584">
    <property type="protein sequence ID" value="SVA73065.1"/>
    <property type="molecule type" value="Genomic_DNA"/>
</dbReference>
<dbReference type="InterPro" id="IPR006037">
    <property type="entry name" value="RCK_C"/>
</dbReference>
<evidence type="ECO:0000259" key="8">
    <source>
        <dbReference type="PROSITE" id="PS51202"/>
    </source>
</evidence>
<dbReference type="InterPro" id="IPR004680">
    <property type="entry name" value="Cit_transptr-like_dom"/>
</dbReference>
<protein>
    <recommendedName>
        <fullName evidence="8">RCK C-terminal domain-containing protein</fullName>
    </recommendedName>
</protein>
<organism evidence="9">
    <name type="scientific">marine metagenome</name>
    <dbReference type="NCBI Taxonomy" id="408172"/>
    <lineage>
        <taxon>unclassified sequences</taxon>
        <taxon>metagenomes</taxon>
        <taxon>ecological metagenomes</taxon>
    </lineage>
</organism>
<feature type="transmembrane region" description="Helical" evidence="7">
    <location>
        <begin position="398"/>
        <end position="420"/>
    </location>
</feature>
<dbReference type="GO" id="GO:0008324">
    <property type="term" value="F:monoatomic cation transmembrane transporter activity"/>
    <property type="evidence" value="ECO:0007669"/>
    <property type="project" value="InterPro"/>
</dbReference>
<dbReference type="GO" id="GO:0005886">
    <property type="term" value="C:plasma membrane"/>
    <property type="evidence" value="ECO:0007669"/>
    <property type="project" value="TreeGrafter"/>
</dbReference>
<dbReference type="PROSITE" id="PS51202">
    <property type="entry name" value="RCK_C"/>
    <property type="match status" value="2"/>
</dbReference>
<dbReference type="PANTHER" id="PTHR43652">
    <property type="entry name" value="BASIC AMINO ACID ANTIPORTER YFCC-RELATED"/>
    <property type="match status" value="1"/>
</dbReference>
<evidence type="ECO:0000256" key="2">
    <source>
        <dbReference type="ARBA" id="ARBA00022448"/>
    </source>
</evidence>
<gene>
    <name evidence="9" type="ORF">METZ01_LOCUS125919</name>
</gene>